<dbReference type="AlphaFoldDB" id="A0A221KAW8"/>
<dbReference type="InterPro" id="IPR029151">
    <property type="entry name" value="Sensor-like_sf"/>
</dbReference>
<dbReference type="SMART" id="SM00304">
    <property type="entry name" value="HAMP"/>
    <property type="match status" value="1"/>
</dbReference>
<comment type="subcellular location">
    <subcellularLocation>
        <location evidence="2">Cell membrane</location>
        <topology evidence="2">Multi-pass membrane protein</topology>
    </subcellularLocation>
</comment>
<dbReference type="InterPro" id="IPR003594">
    <property type="entry name" value="HATPase_dom"/>
</dbReference>
<evidence type="ECO:0000256" key="7">
    <source>
        <dbReference type="ARBA" id="ARBA00022692"/>
    </source>
</evidence>
<dbReference type="SMART" id="SM00387">
    <property type="entry name" value="HATPase_c"/>
    <property type="match status" value="1"/>
</dbReference>
<evidence type="ECO:0000256" key="10">
    <source>
        <dbReference type="ARBA" id="ARBA00022840"/>
    </source>
</evidence>
<keyword evidence="19" id="KW-1185">Reference proteome</keyword>
<evidence type="ECO:0000259" key="16">
    <source>
        <dbReference type="PROSITE" id="PS50109"/>
    </source>
</evidence>
<evidence type="ECO:0000259" key="17">
    <source>
        <dbReference type="PROSITE" id="PS50885"/>
    </source>
</evidence>
<dbReference type="CDD" id="cd00082">
    <property type="entry name" value="HisKA"/>
    <property type="match status" value="1"/>
</dbReference>
<keyword evidence="13 15" id="KW-0472">Membrane</keyword>
<keyword evidence="8" id="KW-0547">Nucleotide-binding</keyword>
<evidence type="ECO:0000256" key="5">
    <source>
        <dbReference type="ARBA" id="ARBA00022553"/>
    </source>
</evidence>
<dbReference type="SUPFAM" id="SSF55874">
    <property type="entry name" value="ATPase domain of HSP90 chaperone/DNA topoisomerase II/histidine kinase"/>
    <property type="match status" value="1"/>
</dbReference>
<dbReference type="PROSITE" id="PS50885">
    <property type="entry name" value="HAMP"/>
    <property type="match status" value="1"/>
</dbReference>
<dbReference type="SUPFAM" id="SSF103190">
    <property type="entry name" value="Sensory domain-like"/>
    <property type="match status" value="1"/>
</dbReference>
<dbReference type="InterPro" id="IPR033463">
    <property type="entry name" value="sCache_3"/>
</dbReference>
<gene>
    <name evidence="18" type="ORF">VITFI_CDS0379</name>
</gene>
<name>A0A221KAW8_VITFI</name>
<dbReference type="Pfam" id="PF02518">
    <property type="entry name" value="HATPase_c"/>
    <property type="match status" value="1"/>
</dbReference>
<keyword evidence="4" id="KW-1003">Cell membrane</keyword>
<dbReference type="InterPro" id="IPR036097">
    <property type="entry name" value="HisK_dim/P_sf"/>
</dbReference>
<dbReference type="GO" id="GO:0005524">
    <property type="term" value="F:ATP binding"/>
    <property type="evidence" value="ECO:0007669"/>
    <property type="project" value="UniProtKB-KW"/>
</dbReference>
<proteinExistence type="predicted"/>
<evidence type="ECO:0000256" key="3">
    <source>
        <dbReference type="ARBA" id="ARBA00012438"/>
    </source>
</evidence>
<dbReference type="Gene3D" id="6.10.340.10">
    <property type="match status" value="1"/>
</dbReference>
<dbReference type="InterPro" id="IPR036890">
    <property type="entry name" value="HATPase_C_sf"/>
</dbReference>
<dbReference type="Pfam" id="PF00512">
    <property type="entry name" value="HisKA"/>
    <property type="match status" value="1"/>
</dbReference>
<keyword evidence="12" id="KW-0902">Two-component regulatory system</keyword>
<organism evidence="18 19">
    <name type="scientific">Vitreoscilla filiformis</name>
    <dbReference type="NCBI Taxonomy" id="63"/>
    <lineage>
        <taxon>Bacteria</taxon>
        <taxon>Pseudomonadati</taxon>
        <taxon>Pseudomonadota</taxon>
        <taxon>Betaproteobacteria</taxon>
        <taxon>Neisseriales</taxon>
        <taxon>Neisseriaceae</taxon>
        <taxon>Vitreoscilla</taxon>
    </lineage>
</organism>
<evidence type="ECO:0000256" key="6">
    <source>
        <dbReference type="ARBA" id="ARBA00022679"/>
    </source>
</evidence>
<dbReference type="PANTHER" id="PTHR43065">
    <property type="entry name" value="SENSOR HISTIDINE KINASE"/>
    <property type="match status" value="1"/>
</dbReference>
<dbReference type="InterPro" id="IPR003660">
    <property type="entry name" value="HAMP_dom"/>
</dbReference>
<reference evidence="18 19" key="1">
    <citation type="submission" date="2017-07" db="EMBL/GenBank/DDBJ databases">
        <title>Complete Genome Sequence of the cosmetic ferment Vitreoscilla filiformis (ATCC15551).</title>
        <authorList>
            <person name="Contreras S."/>
            <person name="Sagory-Zalkind P."/>
            <person name="Blanquart H."/>
            <person name="Iltis A."/>
            <person name="Morand S.C."/>
        </authorList>
    </citation>
    <scope>NUCLEOTIDE SEQUENCE [LARGE SCALE GENOMIC DNA]</scope>
    <source>
        <strain evidence="18 19">ATCC 15551</strain>
    </source>
</reference>
<keyword evidence="6" id="KW-0808">Transferase</keyword>
<dbReference type="InterPro" id="IPR004358">
    <property type="entry name" value="Sig_transdc_His_kin-like_C"/>
</dbReference>
<evidence type="ECO:0000256" key="9">
    <source>
        <dbReference type="ARBA" id="ARBA00022777"/>
    </source>
</evidence>
<evidence type="ECO:0000313" key="18">
    <source>
        <dbReference type="EMBL" id="ASM76158.1"/>
    </source>
</evidence>
<evidence type="ECO:0000256" key="13">
    <source>
        <dbReference type="ARBA" id="ARBA00023136"/>
    </source>
</evidence>
<sequence>MTAWRTGWERLEQRWPLLRWASIRRQLLMLGVLPVLIAGPLLVLVLYLSATTYDRLLIQKVRADLATAANYFERVMDVTGRSVSALADSAALVRQLPHPTAPEALGELLQRHQHQHRLDFVCLLTPDGQVLRCTDPQAQVQSYGAWAVVHAASAGGSRTELDVFSAAQLAALSPALAHTARIPLQPTANAVPDARAEEARGLLVHSAAPVHDAHGTVQAVLVGGVLLNRNTGFVDHLNEIVYPPGVLLGGSHSTATVFLGDVRVATNVRLPEGDRAMGTRVSAAVREAVLERGERWHDRAFVVRDWYVSGYLPLMDSREQRVGMLYVGFLEAPFASARRGAQTLVLGVFIGMLAVGLWLARRLSLSLIRPVERMHQVMSEVEAGSLSARVQLPRRADELGALAEHFDRLLTRLEDQTRELRQRGATLDAEVATRTGELEAALTELRTAQRQMIRQEQLAAIGQLTAGVAHEINNPVAVIQGNLDLMRERLGDHARPVRDEISLIREQVQRIRLIVAKLLQFSRPSEYAGQVDTILPAAVVQDCLLLVGHLLRRSRIAVEQQCSATRTLHASRNELQQVLVNLLVNALQAMPEQGVLSVHVRDQTAADGRPGVAFTISDTGPGIPPEHLDKLFQPFFTTKQHGAGTGLGLWVSRTLVERFGGHIEVENRPGAGASFTVWMP</sequence>
<dbReference type="PANTHER" id="PTHR43065:SF10">
    <property type="entry name" value="PEROXIDE STRESS-ACTIVATED HISTIDINE KINASE MAK3"/>
    <property type="match status" value="1"/>
</dbReference>
<feature type="coiled-coil region" evidence="14">
    <location>
        <begin position="403"/>
        <end position="458"/>
    </location>
</feature>
<dbReference type="Pfam" id="PF00672">
    <property type="entry name" value="HAMP"/>
    <property type="match status" value="1"/>
</dbReference>
<dbReference type="SMART" id="SM00388">
    <property type="entry name" value="HisKA"/>
    <property type="match status" value="1"/>
</dbReference>
<evidence type="ECO:0000256" key="8">
    <source>
        <dbReference type="ARBA" id="ARBA00022741"/>
    </source>
</evidence>
<keyword evidence="5" id="KW-0597">Phosphoprotein</keyword>
<dbReference type="KEGG" id="vff:VITFI_CDS0379"/>
<evidence type="ECO:0000256" key="11">
    <source>
        <dbReference type="ARBA" id="ARBA00022989"/>
    </source>
</evidence>
<evidence type="ECO:0000256" key="4">
    <source>
        <dbReference type="ARBA" id="ARBA00022475"/>
    </source>
</evidence>
<protein>
    <recommendedName>
        <fullName evidence="3">histidine kinase</fullName>
        <ecNumber evidence="3">2.7.13.3</ecNumber>
    </recommendedName>
</protein>
<dbReference type="Gene3D" id="3.30.565.10">
    <property type="entry name" value="Histidine kinase-like ATPase, C-terminal domain"/>
    <property type="match status" value="1"/>
</dbReference>
<dbReference type="GO" id="GO:0005886">
    <property type="term" value="C:plasma membrane"/>
    <property type="evidence" value="ECO:0007669"/>
    <property type="project" value="UniProtKB-SubCell"/>
</dbReference>
<dbReference type="SUPFAM" id="SSF158472">
    <property type="entry name" value="HAMP domain-like"/>
    <property type="match status" value="1"/>
</dbReference>
<dbReference type="GO" id="GO:0000155">
    <property type="term" value="F:phosphorelay sensor kinase activity"/>
    <property type="evidence" value="ECO:0007669"/>
    <property type="project" value="InterPro"/>
</dbReference>
<evidence type="ECO:0000256" key="2">
    <source>
        <dbReference type="ARBA" id="ARBA00004651"/>
    </source>
</evidence>
<keyword evidence="10" id="KW-0067">ATP-binding</keyword>
<accession>A0A221KAW8</accession>
<comment type="catalytic activity">
    <reaction evidence="1">
        <text>ATP + protein L-histidine = ADP + protein N-phospho-L-histidine.</text>
        <dbReference type="EC" id="2.7.13.3"/>
    </reaction>
</comment>
<dbReference type="CDD" id="cd06225">
    <property type="entry name" value="HAMP"/>
    <property type="match status" value="1"/>
</dbReference>
<dbReference type="Gene3D" id="1.10.287.130">
    <property type="match status" value="1"/>
</dbReference>
<keyword evidence="14" id="KW-0175">Coiled coil</keyword>
<dbReference type="SUPFAM" id="SSF47384">
    <property type="entry name" value="Homodimeric domain of signal transducing histidine kinase"/>
    <property type="match status" value="1"/>
</dbReference>
<keyword evidence="7 15" id="KW-0812">Transmembrane</keyword>
<evidence type="ECO:0000256" key="1">
    <source>
        <dbReference type="ARBA" id="ARBA00000085"/>
    </source>
</evidence>
<dbReference type="Proteomes" id="UP000199729">
    <property type="component" value="Chromosome"/>
</dbReference>
<keyword evidence="9 18" id="KW-0418">Kinase</keyword>
<evidence type="ECO:0000256" key="12">
    <source>
        <dbReference type="ARBA" id="ARBA00023012"/>
    </source>
</evidence>
<dbReference type="PROSITE" id="PS50109">
    <property type="entry name" value="HIS_KIN"/>
    <property type="match status" value="1"/>
</dbReference>
<dbReference type="EC" id="2.7.13.3" evidence="3"/>
<dbReference type="InterPro" id="IPR003661">
    <property type="entry name" value="HisK_dim/P_dom"/>
</dbReference>
<evidence type="ECO:0000256" key="15">
    <source>
        <dbReference type="SAM" id="Phobius"/>
    </source>
</evidence>
<feature type="transmembrane region" description="Helical" evidence="15">
    <location>
        <begin position="27"/>
        <end position="50"/>
    </location>
</feature>
<dbReference type="InterPro" id="IPR005467">
    <property type="entry name" value="His_kinase_dom"/>
</dbReference>
<dbReference type="EMBL" id="CP022423">
    <property type="protein sequence ID" value="ASM76158.1"/>
    <property type="molecule type" value="Genomic_DNA"/>
</dbReference>
<evidence type="ECO:0000313" key="19">
    <source>
        <dbReference type="Proteomes" id="UP000199729"/>
    </source>
</evidence>
<feature type="domain" description="HAMP" evidence="17">
    <location>
        <begin position="365"/>
        <end position="418"/>
    </location>
</feature>
<feature type="domain" description="Histidine kinase" evidence="16">
    <location>
        <begin position="467"/>
        <end position="680"/>
    </location>
</feature>
<evidence type="ECO:0000256" key="14">
    <source>
        <dbReference type="SAM" id="Coils"/>
    </source>
</evidence>
<keyword evidence="11 15" id="KW-1133">Transmembrane helix</keyword>
<dbReference type="Pfam" id="PF17202">
    <property type="entry name" value="sCache_3_3"/>
    <property type="match status" value="1"/>
</dbReference>
<dbReference type="PRINTS" id="PR00344">
    <property type="entry name" value="BCTRLSENSOR"/>
</dbReference>